<dbReference type="KEGG" id="vg:75691180"/>
<name>A0AAE7RYW2_9CAUD</name>
<keyword evidence="2" id="KW-1185">Reference proteome</keyword>
<dbReference type="InterPro" id="IPR011604">
    <property type="entry name" value="PDDEXK-like_dom_sf"/>
</dbReference>
<evidence type="ECO:0000313" key="2">
    <source>
        <dbReference type="Proteomes" id="UP000827427"/>
    </source>
</evidence>
<dbReference type="RefSeq" id="YP_010359295.1">
    <property type="nucleotide sequence ID" value="NC_062771.1"/>
</dbReference>
<proteinExistence type="predicted"/>
<dbReference type="Gene3D" id="3.90.320.10">
    <property type="match status" value="1"/>
</dbReference>
<accession>A0AAE7RYW2</accession>
<gene>
    <name evidence="1" type="primary">gp_16493</name>
</gene>
<sequence>MELRDKRYNDIRLIFHEEEHKYNDSLGNDYISTTTILHNYAPKFDKNYWLRKKSKELGISEKKLEEQWSTITKEACERGTNTHNGLEDGVKGASMFQQAINYLDKREDGVMVTIADIPNFGANYKLLNLKDFIELTNNRYPLIYDAFKMYTEKGYKIYSEIGMFLIDWLISGTIDILLVNEDTNCAVVGDWKTNRGGLKFSSGYYKKDKTVKPAQQTNNWVEKDERLLAPLNHLPNCNGAIYNLQLSMYAFAVEYILGLTIKGIWLCHIDSDFELNEYGMPKRFSDGLYHIKENPIETTKFFTMNYLRDDISKVLKDRELQIKATGVQTQFKLAI</sequence>
<evidence type="ECO:0000313" key="1">
    <source>
        <dbReference type="EMBL" id="QWM89723.1"/>
    </source>
</evidence>
<organism evidence="1 2">
    <name type="scientific">uncultured phage cr99_1</name>
    <dbReference type="NCBI Taxonomy" id="2986399"/>
    <lineage>
        <taxon>Viruses</taxon>
        <taxon>Duplodnaviria</taxon>
        <taxon>Heunggongvirae</taxon>
        <taxon>Uroviricota</taxon>
        <taxon>Caudoviricetes</taxon>
        <taxon>Crassvirales</taxon>
        <taxon>Intestiviridae</taxon>
        <taxon>Crudevirinae</taxon>
        <taxon>Carjivirus</taxon>
        <taxon>Carjivirus hominis</taxon>
    </lineage>
</organism>
<dbReference type="GeneID" id="75691180"/>
<reference evidence="1 2" key="1">
    <citation type="submission" date="2021-04" db="EMBL/GenBank/DDBJ databases">
        <authorList>
            <person name="Shkoporov A.N."/>
            <person name="Stockdale S.R."/>
            <person name="Guerin E."/>
            <person name="Ross R.P."/>
            <person name="Hill C."/>
        </authorList>
    </citation>
    <scope>NUCLEOTIDE SEQUENCE [LARGE SCALE GENOMIC DNA]</scope>
    <source>
        <strain evidence="2">cr99_1</strain>
    </source>
</reference>
<dbReference type="EMBL" id="MZ130481">
    <property type="protein sequence ID" value="QWM89723.1"/>
    <property type="molecule type" value="Genomic_DNA"/>
</dbReference>
<protein>
    <submittedName>
        <fullName evidence="1">PD-(D/E)XK superfamily nuclease</fullName>
    </submittedName>
</protein>
<dbReference type="Proteomes" id="UP000827427">
    <property type="component" value="Segment"/>
</dbReference>